<dbReference type="Proteomes" id="UP000798951">
    <property type="component" value="Unassembled WGS sequence"/>
</dbReference>
<proteinExistence type="inferred from homology"/>
<feature type="transmembrane region" description="Helical" evidence="8">
    <location>
        <begin position="190"/>
        <end position="219"/>
    </location>
</feature>
<dbReference type="PANTHER" id="PTHR34979:SF1">
    <property type="entry name" value="INNER MEMBRANE PROTEIN YGAZ"/>
    <property type="match status" value="1"/>
</dbReference>
<evidence type="ECO:0000256" key="5">
    <source>
        <dbReference type="ARBA" id="ARBA00022692"/>
    </source>
</evidence>
<keyword evidence="10" id="KW-1185">Reference proteome</keyword>
<accession>A0ABQ6YJF5</accession>
<name>A0ABQ6YJF5_9NOCA</name>
<keyword evidence="6 8" id="KW-1133">Transmembrane helix</keyword>
<dbReference type="Pfam" id="PF03591">
    <property type="entry name" value="AzlC"/>
    <property type="match status" value="1"/>
</dbReference>
<keyword evidence="7 8" id="KW-0472">Membrane</keyword>
<comment type="similarity">
    <text evidence="2">Belongs to the AzlC family.</text>
</comment>
<sequence>MKNMRSIWRTLDRRTSAAVAAACLAVGLFGVSYGASTIAAGFPVWMPIVAAVTVLAGGSELLFFGIVAAGGSPLAAVVAGLLLNARHLPYGLAAPDVFGHGWRRLLGIHVLNDESVAFATAPGARERKRAAYWACGIGVALCWPLGATLGAALGSLVPDTSALGLDAVFPVILLALLLPALRDRATLRPVLAGAGLAVAIAPFVPAGLPVLIALIGLVLASRPVKPSDSAAAQPESVGGVGHAEVDAAGATPQRVPEAGYAEADAPDATALAAPQALRSARHANVGARGVVSAVDDGCVAGIGAAGACVLPGGWVAADSDCCPAAAFSRGGAS</sequence>
<comment type="caution">
    <text evidence="9">The sequence shown here is derived from an EMBL/GenBank/DDBJ whole genome shotgun (WGS) entry which is preliminary data.</text>
</comment>
<reference evidence="9 10" key="1">
    <citation type="submission" date="2019-07" db="EMBL/GenBank/DDBJ databases">
        <title>Genomic Encyclopedia of Type Strains, Phase IV (KMG-IV): sequencing the most valuable type-strain genomes for metagenomic binning, comparative biology and taxonomic classification.</title>
        <authorList>
            <person name="Goeker M."/>
        </authorList>
    </citation>
    <scope>NUCLEOTIDE SEQUENCE [LARGE SCALE GENOMIC DNA]</scope>
    <source>
        <strain evidence="9 10">DSM 44831</strain>
    </source>
</reference>
<gene>
    <name evidence="9" type="ORF">FNL39_106325</name>
</gene>
<evidence type="ECO:0000313" key="10">
    <source>
        <dbReference type="Proteomes" id="UP000798951"/>
    </source>
</evidence>
<dbReference type="EMBL" id="VMSD01000006">
    <property type="protein sequence ID" value="KAF0845934.1"/>
    <property type="molecule type" value="Genomic_DNA"/>
</dbReference>
<feature type="transmembrane region" description="Helical" evidence="8">
    <location>
        <begin position="160"/>
        <end position="178"/>
    </location>
</feature>
<evidence type="ECO:0000256" key="3">
    <source>
        <dbReference type="ARBA" id="ARBA00022448"/>
    </source>
</evidence>
<dbReference type="PANTHER" id="PTHR34979">
    <property type="entry name" value="INNER MEMBRANE PROTEIN YGAZ"/>
    <property type="match status" value="1"/>
</dbReference>
<evidence type="ECO:0000256" key="8">
    <source>
        <dbReference type="SAM" id="Phobius"/>
    </source>
</evidence>
<protein>
    <submittedName>
        <fullName evidence="9">4-azaleucine resistance transporter AzlC</fullName>
    </submittedName>
</protein>
<comment type="subcellular location">
    <subcellularLocation>
        <location evidence="1">Cell membrane</location>
        <topology evidence="1">Multi-pass membrane protein</topology>
    </subcellularLocation>
</comment>
<evidence type="ECO:0000256" key="6">
    <source>
        <dbReference type="ARBA" id="ARBA00022989"/>
    </source>
</evidence>
<organism evidence="9 10">
    <name type="scientific">Nocardia caishijiensis</name>
    <dbReference type="NCBI Taxonomy" id="184756"/>
    <lineage>
        <taxon>Bacteria</taxon>
        <taxon>Bacillati</taxon>
        <taxon>Actinomycetota</taxon>
        <taxon>Actinomycetes</taxon>
        <taxon>Mycobacteriales</taxon>
        <taxon>Nocardiaceae</taxon>
        <taxon>Nocardia</taxon>
    </lineage>
</organism>
<evidence type="ECO:0000256" key="4">
    <source>
        <dbReference type="ARBA" id="ARBA00022475"/>
    </source>
</evidence>
<evidence type="ECO:0000313" key="9">
    <source>
        <dbReference type="EMBL" id="KAF0845934.1"/>
    </source>
</evidence>
<feature type="transmembrane region" description="Helical" evidence="8">
    <location>
        <begin position="130"/>
        <end position="154"/>
    </location>
</feature>
<feature type="transmembrane region" description="Helical" evidence="8">
    <location>
        <begin position="61"/>
        <end position="83"/>
    </location>
</feature>
<evidence type="ECO:0000256" key="1">
    <source>
        <dbReference type="ARBA" id="ARBA00004651"/>
    </source>
</evidence>
<keyword evidence="4" id="KW-1003">Cell membrane</keyword>
<evidence type="ECO:0000256" key="7">
    <source>
        <dbReference type="ARBA" id="ARBA00023136"/>
    </source>
</evidence>
<keyword evidence="5 8" id="KW-0812">Transmembrane</keyword>
<keyword evidence="3" id="KW-0813">Transport</keyword>
<dbReference type="InterPro" id="IPR011606">
    <property type="entry name" value="Brnchd-chn_aa_trnsp_permease"/>
</dbReference>
<evidence type="ECO:0000256" key="2">
    <source>
        <dbReference type="ARBA" id="ARBA00010735"/>
    </source>
</evidence>